<dbReference type="RefSeq" id="WP_189987760.1">
    <property type="nucleotide sequence ID" value="NZ_BMZS01000002.1"/>
</dbReference>
<accession>A0A918XNY7</accession>
<reference evidence="1" key="2">
    <citation type="submission" date="2020-09" db="EMBL/GenBank/DDBJ databases">
        <authorList>
            <person name="Sun Q."/>
            <person name="Kim S."/>
        </authorList>
    </citation>
    <scope>NUCLEOTIDE SEQUENCE</scope>
    <source>
        <strain evidence="1">KCTC 42651</strain>
    </source>
</reference>
<proteinExistence type="predicted"/>
<comment type="caution">
    <text evidence="1">The sequence shown here is derived from an EMBL/GenBank/DDBJ whole genome shotgun (WGS) entry which is preliminary data.</text>
</comment>
<dbReference type="EMBL" id="BMZS01000002">
    <property type="protein sequence ID" value="GHD43306.1"/>
    <property type="molecule type" value="Genomic_DNA"/>
</dbReference>
<evidence type="ECO:0008006" key="3">
    <source>
        <dbReference type="Google" id="ProtNLM"/>
    </source>
</evidence>
<sequence>MATPAGGSGEGGGERLRDVLVTPACRDFLDAWMRWRGDAVAPRRGQIELGDVARHLHWLSVLEIRSAEDMVFRLVGSSINASRGRELTGTSLKNLSRPEDWPRRSRINVALAERPCGLCFRVLFGYTIGPPVYSEYVCLPVFADTDDAPRQLFTIRQPVENVALKLPQLDPVYNQVGEANRFVDIGAGVPDIGMLPVPLPPMTL</sequence>
<dbReference type="Proteomes" id="UP000630353">
    <property type="component" value="Unassembled WGS sequence"/>
</dbReference>
<evidence type="ECO:0000313" key="2">
    <source>
        <dbReference type="Proteomes" id="UP000630353"/>
    </source>
</evidence>
<reference evidence="1" key="1">
    <citation type="journal article" date="2014" name="Int. J. Syst. Evol. Microbiol.">
        <title>Complete genome sequence of Corynebacterium casei LMG S-19264T (=DSM 44701T), isolated from a smear-ripened cheese.</title>
        <authorList>
            <consortium name="US DOE Joint Genome Institute (JGI-PGF)"/>
            <person name="Walter F."/>
            <person name="Albersmeier A."/>
            <person name="Kalinowski J."/>
            <person name="Ruckert C."/>
        </authorList>
    </citation>
    <scope>NUCLEOTIDE SEQUENCE</scope>
    <source>
        <strain evidence="1">KCTC 42651</strain>
    </source>
</reference>
<dbReference type="Pfam" id="PF07310">
    <property type="entry name" value="PAS_5"/>
    <property type="match status" value="1"/>
</dbReference>
<evidence type="ECO:0000313" key="1">
    <source>
        <dbReference type="EMBL" id="GHD43306.1"/>
    </source>
</evidence>
<organism evidence="1 2">
    <name type="scientific">Thalassobaculum fulvum</name>
    <dbReference type="NCBI Taxonomy" id="1633335"/>
    <lineage>
        <taxon>Bacteria</taxon>
        <taxon>Pseudomonadati</taxon>
        <taxon>Pseudomonadota</taxon>
        <taxon>Alphaproteobacteria</taxon>
        <taxon>Rhodospirillales</taxon>
        <taxon>Thalassobaculaceae</taxon>
        <taxon>Thalassobaculum</taxon>
    </lineage>
</organism>
<dbReference type="AlphaFoldDB" id="A0A918XNY7"/>
<keyword evidence="2" id="KW-1185">Reference proteome</keyword>
<gene>
    <name evidence="1" type="ORF">GCM10017083_09260</name>
</gene>
<name>A0A918XNY7_9PROT</name>
<protein>
    <recommendedName>
        <fullName evidence="3">PAS domain-containing protein</fullName>
    </recommendedName>
</protein>
<dbReference type="InterPro" id="IPR009922">
    <property type="entry name" value="DUF1457"/>
</dbReference>